<dbReference type="Proteomes" id="UP001280121">
    <property type="component" value="Unassembled WGS sequence"/>
</dbReference>
<evidence type="ECO:0000313" key="1">
    <source>
        <dbReference type="EMBL" id="KAK2646020.1"/>
    </source>
</evidence>
<dbReference type="EMBL" id="JANJYI010000006">
    <property type="protein sequence ID" value="KAK2646020.1"/>
    <property type="molecule type" value="Genomic_DNA"/>
</dbReference>
<protein>
    <submittedName>
        <fullName evidence="1">Uncharacterized protein</fullName>
    </submittedName>
</protein>
<proteinExistence type="predicted"/>
<keyword evidence="2" id="KW-1185">Reference proteome</keyword>
<dbReference type="InterPro" id="IPR052035">
    <property type="entry name" value="ZnF_BED_domain_contain"/>
</dbReference>
<sequence length="129" mass="14507">MGHGAGNLVAVGFSKDACKKALSKMIVLDEMPFSFVERERFRHFCSIACPKFDPPSQTTIVIDINQLYLDEKAMLKSMFSFNKKRGIDRVFMITVDNASATDVAIKYVKRKLCNWVTDGIILEGGIPRI</sequence>
<dbReference type="PANTHER" id="PTHR46481">
    <property type="entry name" value="ZINC FINGER BED DOMAIN-CONTAINING PROTEIN 4"/>
    <property type="match status" value="1"/>
</dbReference>
<name>A0AAD9WXS3_9ROSI</name>
<accession>A0AAD9WXS3</accession>
<gene>
    <name evidence="1" type="ORF">Ddye_021215</name>
</gene>
<organism evidence="1 2">
    <name type="scientific">Dipteronia dyeriana</name>
    <dbReference type="NCBI Taxonomy" id="168575"/>
    <lineage>
        <taxon>Eukaryota</taxon>
        <taxon>Viridiplantae</taxon>
        <taxon>Streptophyta</taxon>
        <taxon>Embryophyta</taxon>
        <taxon>Tracheophyta</taxon>
        <taxon>Spermatophyta</taxon>
        <taxon>Magnoliopsida</taxon>
        <taxon>eudicotyledons</taxon>
        <taxon>Gunneridae</taxon>
        <taxon>Pentapetalae</taxon>
        <taxon>rosids</taxon>
        <taxon>malvids</taxon>
        <taxon>Sapindales</taxon>
        <taxon>Sapindaceae</taxon>
        <taxon>Hippocastanoideae</taxon>
        <taxon>Acereae</taxon>
        <taxon>Dipteronia</taxon>
    </lineage>
</organism>
<dbReference type="AlphaFoldDB" id="A0AAD9WXS3"/>
<evidence type="ECO:0000313" key="2">
    <source>
        <dbReference type="Proteomes" id="UP001280121"/>
    </source>
</evidence>
<comment type="caution">
    <text evidence="1">The sequence shown here is derived from an EMBL/GenBank/DDBJ whole genome shotgun (WGS) entry which is preliminary data.</text>
</comment>
<dbReference type="PANTHER" id="PTHR46481:SF2">
    <property type="entry name" value="BED-TYPE DOMAIN-CONTAINING PROTEIN"/>
    <property type="match status" value="1"/>
</dbReference>
<reference evidence="1" key="1">
    <citation type="journal article" date="2023" name="Plant J.">
        <title>Genome sequences and population genomics provide insights into the demographic history, inbreeding, and mutation load of two 'living fossil' tree species of Dipteronia.</title>
        <authorList>
            <person name="Feng Y."/>
            <person name="Comes H.P."/>
            <person name="Chen J."/>
            <person name="Zhu S."/>
            <person name="Lu R."/>
            <person name="Zhang X."/>
            <person name="Li P."/>
            <person name="Qiu J."/>
            <person name="Olsen K.M."/>
            <person name="Qiu Y."/>
        </authorList>
    </citation>
    <scope>NUCLEOTIDE SEQUENCE</scope>
    <source>
        <strain evidence="1">KIB01</strain>
    </source>
</reference>